<feature type="binding site" evidence="3">
    <location>
        <position position="203"/>
    </location>
    <ligand>
        <name>a divalent metal cation</name>
        <dbReference type="ChEBI" id="CHEBI:60240"/>
    </ligand>
</feature>
<feature type="binding site" evidence="3">
    <location>
        <position position="100"/>
    </location>
    <ligand>
        <name>substrate</name>
    </ligand>
</feature>
<comment type="similarity">
    <text evidence="1">Belongs to the SMP-30/CGR1 family.</text>
</comment>
<feature type="binding site" evidence="3">
    <location>
        <position position="98"/>
    </location>
    <ligand>
        <name>substrate</name>
    </ligand>
</feature>
<gene>
    <name evidence="5" type="ORF">EV699_1187</name>
</gene>
<keyword evidence="6" id="KW-1185">Reference proteome</keyword>
<evidence type="ECO:0000256" key="1">
    <source>
        <dbReference type="ARBA" id="ARBA00008853"/>
    </source>
</evidence>
<proteinExistence type="inferred from homology"/>
<feature type="domain" description="SMP-30/Gluconolactonase/LRE-like region" evidence="4">
    <location>
        <begin position="13"/>
        <end position="262"/>
    </location>
</feature>
<feature type="binding site" evidence="3">
    <location>
        <position position="155"/>
    </location>
    <ligand>
        <name>a divalent metal cation</name>
        <dbReference type="ChEBI" id="CHEBI:60240"/>
    </ligand>
</feature>
<dbReference type="EMBL" id="SLWY01000018">
    <property type="protein sequence ID" value="TCO79623.1"/>
    <property type="molecule type" value="Genomic_DNA"/>
</dbReference>
<reference evidence="5 6" key="1">
    <citation type="submission" date="2019-03" db="EMBL/GenBank/DDBJ databases">
        <title>Genomic Encyclopedia of Type Strains, Phase IV (KMG-IV): sequencing the most valuable type-strain genomes for metagenomic binning, comparative biology and taxonomic classification.</title>
        <authorList>
            <person name="Goeker M."/>
        </authorList>
    </citation>
    <scope>NUCLEOTIDE SEQUENCE [LARGE SCALE GENOMIC DNA]</scope>
    <source>
        <strain evidence="5 6">DSM 25287</strain>
    </source>
</reference>
<dbReference type="PANTHER" id="PTHR10907">
    <property type="entry name" value="REGUCALCIN"/>
    <property type="match status" value="1"/>
</dbReference>
<keyword evidence="3" id="KW-0862">Zinc</keyword>
<dbReference type="AlphaFoldDB" id="A0A4R2L075"/>
<dbReference type="Pfam" id="PF08450">
    <property type="entry name" value="SGL"/>
    <property type="match status" value="1"/>
</dbReference>
<feature type="binding site" evidence="3">
    <location>
        <position position="15"/>
    </location>
    <ligand>
        <name>a divalent metal cation</name>
        <dbReference type="ChEBI" id="CHEBI:60240"/>
    </ligand>
</feature>
<name>A0A4R2L075_9GAMM</name>
<dbReference type="RefSeq" id="WP_132544461.1">
    <property type="nucleotide sequence ID" value="NZ_SLWY01000018.1"/>
</dbReference>
<keyword evidence="3" id="KW-0479">Metal-binding</keyword>
<dbReference type="PANTHER" id="PTHR10907:SF47">
    <property type="entry name" value="REGUCALCIN"/>
    <property type="match status" value="1"/>
</dbReference>
<evidence type="ECO:0000256" key="3">
    <source>
        <dbReference type="PIRSR" id="PIRSR605511-2"/>
    </source>
</evidence>
<dbReference type="OrthoDB" id="9775406at2"/>
<protein>
    <submittedName>
        <fullName evidence="5">Sugar lactone lactonase YvrE</fullName>
    </submittedName>
</protein>
<comment type="cofactor">
    <cofactor evidence="3">
        <name>Zn(2+)</name>
        <dbReference type="ChEBI" id="CHEBI:29105"/>
    </cofactor>
    <text evidence="3">Binds 1 divalent metal cation per subunit.</text>
</comment>
<dbReference type="InterPro" id="IPR005511">
    <property type="entry name" value="SMP-30"/>
</dbReference>
<dbReference type="Gene3D" id="2.120.10.30">
    <property type="entry name" value="TolB, C-terminal domain"/>
    <property type="match status" value="1"/>
</dbReference>
<comment type="caution">
    <text evidence="5">The sequence shown here is derived from an EMBL/GenBank/DDBJ whole genome shotgun (WGS) entry which is preliminary data.</text>
</comment>
<dbReference type="GO" id="GO:0019853">
    <property type="term" value="P:L-ascorbic acid biosynthetic process"/>
    <property type="evidence" value="ECO:0007669"/>
    <property type="project" value="TreeGrafter"/>
</dbReference>
<dbReference type="GO" id="GO:0004341">
    <property type="term" value="F:gluconolactonase activity"/>
    <property type="evidence" value="ECO:0007669"/>
    <property type="project" value="TreeGrafter"/>
</dbReference>
<evidence type="ECO:0000313" key="5">
    <source>
        <dbReference type="EMBL" id="TCO79623.1"/>
    </source>
</evidence>
<evidence type="ECO:0000259" key="4">
    <source>
        <dbReference type="Pfam" id="PF08450"/>
    </source>
</evidence>
<dbReference type="PRINTS" id="PR01790">
    <property type="entry name" value="SMP30FAMILY"/>
</dbReference>
<dbReference type="SUPFAM" id="SSF63829">
    <property type="entry name" value="Calcium-dependent phosphotriesterase"/>
    <property type="match status" value="1"/>
</dbReference>
<dbReference type="GO" id="GO:0005509">
    <property type="term" value="F:calcium ion binding"/>
    <property type="evidence" value="ECO:0007669"/>
    <property type="project" value="TreeGrafter"/>
</dbReference>
<feature type="active site" description="Proton donor/acceptor" evidence="2">
    <location>
        <position position="203"/>
    </location>
</feature>
<sequence>MSLRVIHDGPWLLGEAPHWDAATSTLYWVDIAGRLVLAWREGEAQPRRWRTPEPVSAAIPCRDGRLLLTLASGTALLDPSSGALVRWRALESPELGNRANEARCDAHGRLWVATMQNNLGPDGEGIPVTCASGALHSLDGGGLAQNWVSGVGIGNTLAWSPDGRTLYFADSLANRIDAWTFDVERGALSDRRPFVDGGPGEPDGSAVDAEGCLWNARWGAGRLIRYRPDGRVEREVPLPVRQPSSCVFGGPELRTLYITSARIGLAQAAPVDGALLALDVDVPGLPGHGFAGPDPLP</sequence>
<dbReference type="InterPro" id="IPR011042">
    <property type="entry name" value="6-blade_b-propeller_TolB-like"/>
</dbReference>
<organism evidence="5 6">
    <name type="scientific">Plasticicumulans lactativorans</name>
    <dbReference type="NCBI Taxonomy" id="1133106"/>
    <lineage>
        <taxon>Bacteria</taxon>
        <taxon>Pseudomonadati</taxon>
        <taxon>Pseudomonadota</taxon>
        <taxon>Gammaproteobacteria</taxon>
        <taxon>Candidatus Competibacteraceae</taxon>
        <taxon>Plasticicumulans</taxon>
    </lineage>
</organism>
<evidence type="ECO:0000313" key="6">
    <source>
        <dbReference type="Proteomes" id="UP000295765"/>
    </source>
</evidence>
<dbReference type="Proteomes" id="UP000295765">
    <property type="component" value="Unassembled WGS sequence"/>
</dbReference>
<accession>A0A4R2L075</accession>
<dbReference type="InterPro" id="IPR013658">
    <property type="entry name" value="SGL"/>
</dbReference>
<evidence type="ECO:0000256" key="2">
    <source>
        <dbReference type="PIRSR" id="PIRSR605511-1"/>
    </source>
</evidence>